<dbReference type="AlphaFoldDB" id="V8NAG5"/>
<comment type="cofactor">
    <cofactor evidence="1">
        <name>FAD</name>
        <dbReference type="ChEBI" id="CHEBI:57692"/>
    </cofactor>
</comment>
<keyword evidence="9" id="KW-0520">NAD</keyword>
<organism evidence="18 19">
    <name type="scientific">Ophiophagus hannah</name>
    <name type="common">King cobra</name>
    <name type="synonym">Naja hannah</name>
    <dbReference type="NCBI Taxonomy" id="8665"/>
    <lineage>
        <taxon>Eukaryota</taxon>
        <taxon>Metazoa</taxon>
        <taxon>Chordata</taxon>
        <taxon>Craniata</taxon>
        <taxon>Vertebrata</taxon>
        <taxon>Euteleostomi</taxon>
        <taxon>Lepidosauria</taxon>
        <taxon>Squamata</taxon>
        <taxon>Bifurcata</taxon>
        <taxon>Unidentata</taxon>
        <taxon>Episquamata</taxon>
        <taxon>Toxicofera</taxon>
        <taxon>Serpentes</taxon>
        <taxon>Colubroidea</taxon>
        <taxon>Elapidae</taxon>
        <taxon>Elapinae</taxon>
        <taxon>Ophiophagus</taxon>
    </lineage>
</organism>
<dbReference type="InterPro" id="IPR036188">
    <property type="entry name" value="FAD/NAD-bd_sf"/>
</dbReference>
<feature type="domain" description="Pyridine nucleotide-disulphide oxidoreductase dimerisation" evidence="16">
    <location>
        <begin position="288"/>
        <end position="373"/>
    </location>
</feature>
<evidence type="ECO:0000313" key="18">
    <source>
        <dbReference type="EMBL" id="ETE58643.1"/>
    </source>
</evidence>
<dbReference type="GO" id="GO:0050660">
    <property type="term" value="F:flavin adenine dinucleotide binding"/>
    <property type="evidence" value="ECO:0007669"/>
    <property type="project" value="TreeGrafter"/>
</dbReference>
<evidence type="ECO:0000256" key="5">
    <source>
        <dbReference type="ARBA" id="ARBA00012806"/>
    </source>
</evidence>
<dbReference type="InterPro" id="IPR050151">
    <property type="entry name" value="Class-I_Pyr_Nuc-Dis_Oxidored"/>
</dbReference>
<evidence type="ECO:0000256" key="4">
    <source>
        <dbReference type="ARBA" id="ARBA00012608"/>
    </source>
</evidence>
<dbReference type="PROSITE" id="PS00076">
    <property type="entry name" value="PYRIDINE_REDOX_1"/>
    <property type="match status" value="1"/>
</dbReference>
<keyword evidence="10" id="KW-1015">Disulfide bond</keyword>
<evidence type="ECO:0000256" key="12">
    <source>
        <dbReference type="ARBA" id="ARBA00023284"/>
    </source>
</evidence>
<dbReference type="GO" id="GO:0006103">
    <property type="term" value="P:2-oxoglutarate metabolic process"/>
    <property type="evidence" value="ECO:0007669"/>
    <property type="project" value="TreeGrafter"/>
</dbReference>
<evidence type="ECO:0000256" key="6">
    <source>
        <dbReference type="ARBA" id="ARBA00022630"/>
    </source>
</evidence>
<evidence type="ECO:0000256" key="2">
    <source>
        <dbReference type="ARBA" id="ARBA00005465"/>
    </source>
</evidence>
<evidence type="ECO:0000256" key="1">
    <source>
        <dbReference type="ARBA" id="ARBA00001974"/>
    </source>
</evidence>
<dbReference type="PRINTS" id="PR00368">
    <property type="entry name" value="FADPNR"/>
</dbReference>
<gene>
    <name evidence="18" type="primary">DLD</name>
    <name evidence="18" type="ORF">L345_15635</name>
</gene>
<dbReference type="InterPro" id="IPR004099">
    <property type="entry name" value="Pyr_nucl-diS_OxRdtase_dimer"/>
</dbReference>
<evidence type="ECO:0000256" key="14">
    <source>
        <dbReference type="ARBA" id="ARBA00049187"/>
    </source>
</evidence>
<dbReference type="GO" id="GO:0004148">
    <property type="term" value="F:dihydrolipoyl dehydrogenase (NADH) activity"/>
    <property type="evidence" value="ECO:0007669"/>
    <property type="project" value="UniProtKB-EC"/>
</dbReference>
<evidence type="ECO:0000256" key="7">
    <source>
        <dbReference type="ARBA" id="ARBA00022827"/>
    </source>
</evidence>
<evidence type="ECO:0000256" key="8">
    <source>
        <dbReference type="ARBA" id="ARBA00023002"/>
    </source>
</evidence>
<dbReference type="Pfam" id="PF02852">
    <property type="entry name" value="Pyr_redox_dim"/>
    <property type="match status" value="1"/>
</dbReference>
<dbReference type="FunFam" id="3.50.50.60:FF:000001">
    <property type="entry name" value="Dihydrolipoyl dehydrogenase, mitochondrial"/>
    <property type="match status" value="1"/>
</dbReference>
<comment type="caution">
    <text evidence="18">The sequence shown here is derived from an EMBL/GenBank/DDBJ whole genome shotgun (WGS) entry which is preliminary data.</text>
</comment>
<accession>V8NAG5</accession>
<keyword evidence="8 15" id="KW-0560">Oxidoreductase</keyword>
<dbReference type="Proteomes" id="UP000018936">
    <property type="component" value="Unassembled WGS sequence"/>
</dbReference>
<keyword evidence="19" id="KW-1185">Reference proteome</keyword>
<evidence type="ECO:0000256" key="10">
    <source>
        <dbReference type="ARBA" id="ARBA00023157"/>
    </source>
</evidence>
<dbReference type="Gene3D" id="3.50.50.60">
    <property type="entry name" value="FAD/NAD(P)-binding domain"/>
    <property type="match status" value="2"/>
</dbReference>
<evidence type="ECO:0000256" key="9">
    <source>
        <dbReference type="ARBA" id="ARBA00023027"/>
    </source>
</evidence>
<sequence>RGHFSRIQHGLQSISAGPVRTYADQVDADVTVIGSGPGGYVAAIKAAQLGFKTVCVEKNETLGGTCLNVGCIPSKALLNNSHLYHLAHGKDFASRGIEITGLRLNLEKMMEQKSGAVKALTGGIAHLFKQNKVTHVPGFGKITGKNQVTATKDDGSTQVINTKNILIATGSEVTPFQGITIDEDTVVSSTGALSLKQVPEKMVVIGAGVIGVELGSVWQRLGADVTAVEFLGHVGGLGIDMEISKNFQRILQKQGLKFKLNTKVTGATKKPDGKIDVACVFIISFEGKGTEYKIGKFPFAANSRAKTNADTDGLVKILSHKTTDRMLGAHILGAGAGEMVNEAALAMEYGASCEDVARVCHAHPTVSEAFREANLAASFGKAINF</sequence>
<name>V8NAG5_OPHHA</name>
<evidence type="ECO:0000256" key="13">
    <source>
        <dbReference type="ARBA" id="ARBA00031281"/>
    </source>
</evidence>
<reference evidence="18 19" key="1">
    <citation type="journal article" date="2013" name="Proc. Natl. Acad. Sci. U.S.A.">
        <title>The king cobra genome reveals dynamic gene evolution and adaptation in the snake venom system.</title>
        <authorList>
            <person name="Vonk F.J."/>
            <person name="Casewell N.R."/>
            <person name="Henkel C.V."/>
            <person name="Heimberg A.M."/>
            <person name="Jansen H.J."/>
            <person name="McCleary R.J."/>
            <person name="Kerkkamp H.M."/>
            <person name="Vos R.A."/>
            <person name="Guerreiro I."/>
            <person name="Calvete J.J."/>
            <person name="Wuster W."/>
            <person name="Woods A.E."/>
            <person name="Logan J.M."/>
            <person name="Harrison R.A."/>
            <person name="Castoe T.A."/>
            <person name="de Koning A.P."/>
            <person name="Pollock D.D."/>
            <person name="Yandell M."/>
            <person name="Calderon D."/>
            <person name="Renjifo C."/>
            <person name="Currier R.B."/>
            <person name="Salgado D."/>
            <person name="Pla D."/>
            <person name="Sanz L."/>
            <person name="Hyder A.S."/>
            <person name="Ribeiro J.M."/>
            <person name="Arntzen J.W."/>
            <person name="van den Thillart G.E."/>
            <person name="Boetzer M."/>
            <person name="Pirovano W."/>
            <person name="Dirks R.P."/>
            <person name="Spaink H.P."/>
            <person name="Duboule D."/>
            <person name="McGlinn E."/>
            <person name="Kini R.M."/>
            <person name="Richardson M.K."/>
        </authorList>
    </citation>
    <scope>NUCLEOTIDE SEQUENCE</scope>
    <source>
        <tissue evidence="18">Blood</tissue>
    </source>
</reference>
<dbReference type="InterPro" id="IPR012999">
    <property type="entry name" value="Pyr_OxRdtase_I_AS"/>
</dbReference>
<dbReference type="FunFam" id="3.30.390.30:FF:000001">
    <property type="entry name" value="Dihydrolipoyl dehydrogenase"/>
    <property type="match status" value="1"/>
</dbReference>
<dbReference type="EC" id="1.8.1.4" evidence="4"/>
<evidence type="ECO:0000256" key="3">
    <source>
        <dbReference type="ARBA" id="ARBA00007532"/>
    </source>
</evidence>
<dbReference type="PRINTS" id="PR00411">
    <property type="entry name" value="PNDRDTASEI"/>
</dbReference>
<proteinExistence type="inferred from homology"/>
<comment type="similarity">
    <text evidence="2">Belongs to the flavin monoamine oxidase family. FIG1 subfamily.</text>
</comment>
<protein>
    <recommendedName>
        <fullName evidence="13">Dihydrolipoamide dehydrogenase</fullName>
        <ecNumber evidence="5">1.4.3.2</ecNumber>
        <ecNumber evidence="4">1.8.1.4</ecNumber>
    </recommendedName>
</protein>
<evidence type="ECO:0000256" key="11">
    <source>
        <dbReference type="ARBA" id="ARBA00023180"/>
    </source>
</evidence>
<dbReference type="PANTHER" id="PTHR22912">
    <property type="entry name" value="DISULFIDE OXIDOREDUCTASE"/>
    <property type="match status" value="1"/>
</dbReference>
<dbReference type="OrthoDB" id="361797at2759"/>
<dbReference type="EC" id="1.4.3.2" evidence="5"/>
<keyword evidence="12 15" id="KW-0676">Redox-active center</keyword>
<dbReference type="Gene3D" id="3.30.390.30">
    <property type="match status" value="1"/>
</dbReference>
<dbReference type="GO" id="GO:0005739">
    <property type="term" value="C:mitochondrion"/>
    <property type="evidence" value="ECO:0007669"/>
    <property type="project" value="TreeGrafter"/>
</dbReference>
<dbReference type="Pfam" id="PF07992">
    <property type="entry name" value="Pyr_redox_2"/>
    <property type="match status" value="1"/>
</dbReference>
<keyword evidence="7 15" id="KW-0274">FAD</keyword>
<dbReference type="InterPro" id="IPR016156">
    <property type="entry name" value="FAD/NAD-linked_Rdtase_dimer_sf"/>
</dbReference>
<evidence type="ECO:0000259" key="17">
    <source>
        <dbReference type="Pfam" id="PF07992"/>
    </source>
</evidence>
<dbReference type="EMBL" id="AZIM01006476">
    <property type="protein sequence ID" value="ETE58643.1"/>
    <property type="molecule type" value="Genomic_DNA"/>
</dbReference>
<dbReference type="InterPro" id="IPR023753">
    <property type="entry name" value="FAD/NAD-binding_dom"/>
</dbReference>
<dbReference type="GO" id="GO:0001716">
    <property type="term" value="F:L-amino-acid oxidase activity"/>
    <property type="evidence" value="ECO:0007669"/>
    <property type="project" value="UniProtKB-EC"/>
</dbReference>
<dbReference type="GO" id="GO:0045252">
    <property type="term" value="C:oxoglutarate dehydrogenase complex"/>
    <property type="evidence" value="ECO:0007669"/>
    <property type="project" value="TreeGrafter"/>
</dbReference>
<feature type="domain" description="FAD/NAD(P)-binding" evidence="17">
    <location>
        <begin position="29"/>
        <end position="275"/>
    </location>
</feature>
<keyword evidence="11" id="KW-0325">Glycoprotein</keyword>
<evidence type="ECO:0000259" key="16">
    <source>
        <dbReference type="Pfam" id="PF02852"/>
    </source>
</evidence>
<dbReference type="SUPFAM" id="SSF55424">
    <property type="entry name" value="FAD/NAD-linked reductases, dimerisation (C-terminal) domain"/>
    <property type="match status" value="1"/>
</dbReference>
<evidence type="ECO:0000256" key="15">
    <source>
        <dbReference type="RuleBase" id="RU003691"/>
    </source>
</evidence>
<dbReference type="PANTHER" id="PTHR22912:SF151">
    <property type="entry name" value="DIHYDROLIPOYL DEHYDROGENASE, MITOCHONDRIAL"/>
    <property type="match status" value="1"/>
</dbReference>
<comment type="catalytic activity">
    <reaction evidence="14">
        <text>N(6)-[(R)-dihydrolipoyl]-L-lysyl-[protein] + NAD(+) = N(6)-[(R)-lipoyl]-L-lysyl-[protein] + NADH + H(+)</text>
        <dbReference type="Rhea" id="RHEA:15045"/>
        <dbReference type="Rhea" id="RHEA-COMP:10474"/>
        <dbReference type="Rhea" id="RHEA-COMP:10475"/>
        <dbReference type="ChEBI" id="CHEBI:15378"/>
        <dbReference type="ChEBI" id="CHEBI:57540"/>
        <dbReference type="ChEBI" id="CHEBI:57945"/>
        <dbReference type="ChEBI" id="CHEBI:83099"/>
        <dbReference type="ChEBI" id="CHEBI:83100"/>
        <dbReference type="EC" id="1.8.1.4"/>
    </reaction>
</comment>
<comment type="similarity">
    <text evidence="3 15">Belongs to the class-I pyridine nucleotide-disulfide oxidoreductase family.</text>
</comment>
<dbReference type="SUPFAM" id="SSF51905">
    <property type="entry name" value="FAD/NAD(P)-binding domain"/>
    <property type="match status" value="1"/>
</dbReference>
<keyword evidence="6 15" id="KW-0285">Flavoprotein</keyword>
<feature type="non-terminal residue" evidence="18">
    <location>
        <position position="1"/>
    </location>
</feature>
<evidence type="ECO:0000313" key="19">
    <source>
        <dbReference type="Proteomes" id="UP000018936"/>
    </source>
</evidence>